<gene>
    <name evidence="11" type="primary">cox3</name>
</gene>
<feature type="transmembrane region" description="Helical" evidence="9">
    <location>
        <begin position="160"/>
        <end position="178"/>
    </location>
</feature>
<dbReference type="InterPro" id="IPR013833">
    <property type="entry name" value="Cyt_c_oxidase_su3_a-hlx"/>
</dbReference>
<dbReference type="GO" id="GO:0006123">
    <property type="term" value="P:mitochondrial electron transport, cytochrome c to oxygen"/>
    <property type="evidence" value="ECO:0007669"/>
    <property type="project" value="TreeGrafter"/>
</dbReference>
<comment type="function">
    <text evidence="8">Component of the cytochrome c oxidase, the last enzyme in the mitochondrial electron transport chain which drives oxidative phosphorylation. The respiratory chain contains 3 multisubunit complexes succinate dehydrogenase (complex II, CII), ubiquinol-cytochrome c oxidoreductase (cytochrome b-c1 complex, complex III, CIII) and cytochrome c oxidase (complex IV, CIV), that cooperate to transfer electrons derived from NADH and succinate to molecular oxygen, creating an electrochemical gradient over the inner membrane that drives transmembrane transport and the ATP synthase. Cytochrome c oxidase is the component of the respiratory chain that catalyzes the reduction of oxygen to water. Electrons originating from reduced cytochrome c in the intermembrane space (IMS) are transferred via the dinuclear copper A center (CU(A)) of subunit 2 and heme A of subunit 1 to the active site in subunit 1, a binuclear center (BNC) formed by heme A3 and copper B (CU(B)). The BNC reduces molecular oxygen to 2 water molecules using 4 electrons from cytochrome c in the IMS and 4 protons from the mitochondrial matrix.</text>
</comment>
<keyword evidence="8 11" id="KW-0496">Mitochondrion</keyword>
<keyword evidence="7 9" id="KW-0472">Membrane</keyword>
<dbReference type="GO" id="GO:0005739">
    <property type="term" value="C:mitochondrion"/>
    <property type="evidence" value="ECO:0007669"/>
    <property type="project" value="TreeGrafter"/>
</dbReference>
<evidence type="ECO:0000256" key="8">
    <source>
        <dbReference type="RuleBase" id="RU003375"/>
    </source>
</evidence>
<dbReference type="InterPro" id="IPR000298">
    <property type="entry name" value="Cyt_c_oxidase-like_su3"/>
</dbReference>
<evidence type="ECO:0000256" key="5">
    <source>
        <dbReference type="ARBA" id="ARBA00022967"/>
    </source>
</evidence>
<dbReference type="InterPro" id="IPR024791">
    <property type="entry name" value="Cyt_c/ubiquinol_Oxase_su3"/>
</dbReference>
<dbReference type="InterPro" id="IPR033945">
    <property type="entry name" value="Cyt_c_oxase_su3_dom"/>
</dbReference>
<feature type="transmembrane region" description="Helical" evidence="9">
    <location>
        <begin position="41"/>
        <end position="63"/>
    </location>
</feature>
<evidence type="ECO:0000256" key="6">
    <source>
        <dbReference type="ARBA" id="ARBA00022989"/>
    </source>
</evidence>
<dbReference type="PROSITE" id="PS50253">
    <property type="entry name" value="COX3"/>
    <property type="match status" value="1"/>
</dbReference>
<feature type="transmembrane region" description="Helical" evidence="9">
    <location>
        <begin position="190"/>
        <end position="219"/>
    </location>
</feature>
<dbReference type="GO" id="GO:0016020">
    <property type="term" value="C:membrane"/>
    <property type="evidence" value="ECO:0007669"/>
    <property type="project" value="UniProtKB-SubCell"/>
</dbReference>
<evidence type="ECO:0000256" key="2">
    <source>
        <dbReference type="ARBA" id="ARBA00010581"/>
    </source>
</evidence>
<name>M9QCV6_9BILA</name>
<keyword evidence="4 8" id="KW-0812">Transmembrane</keyword>
<dbReference type="GO" id="GO:0004129">
    <property type="term" value="F:cytochrome-c oxidase activity"/>
    <property type="evidence" value="ECO:0007669"/>
    <property type="project" value="InterPro"/>
</dbReference>
<feature type="domain" description="Heme-copper oxidase subunit III family profile" evidence="10">
    <location>
        <begin position="5"/>
        <end position="260"/>
    </location>
</feature>
<evidence type="ECO:0000256" key="3">
    <source>
        <dbReference type="ARBA" id="ARBA00015944"/>
    </source>
</evidence>
<dbReference type="Pfam" id="PF00510">
    <property type="entry name" value="COX3"/>
    <property type="match status" value="1"/>
</dbReference>
<dbReference type="PANTHER" id="PTHR11403:SF7">
    <property type="entry name" value="CYTOCHROME C OXIDASE SUBUNIT 3"/>
    <property type="match status" value="1"/>
</dbReference>
<dbReference type="AlphaFoldDB" id="M9QCV6"/>
<organism evidence="11">
    <name type="scientific">Spirocerca lupi</name>
    <dbReference type="NCBI Taxonomy" id="304461"/>
    <lineage>
        <taxon>Eukaryota</taxon>
        <taxon>Metazoa</taxon>
        <taxon>Ecdysozoa</taxon>
        <taxon>Nematoda</taxon>
        <taxon>Chromadorea</taxon>
        <taxon>Rhabditida</taxon>
        <taxon>Spirurina</taxon>
        <taxon>Spiruromorpha</taxon>
        <taxon>Thelazioidea</taxon>
        <taxon>Thelaziidae</taxon>
        <taxon>Spirocerca</taxon>
    </lineage>
</organism>
<evidence type="ECO:0000256" key="9">
    <source>
        <dbReference type="SAM" id="Phobius"/>
    </source>
</evidence>
<sequence length="260" mass="30603">MIFLKFRKFHKMSYSIYPFLVGVGIIGLDFGLVLFMKMGLFKSLVFCLLYLFFVSFLWVKDVVLEDLSGQYSMQDFRIFRQGFRLFLLSELVLFFTIFWTFLDSALCPVTWVGGVWVPFGVLSPDYLGLNAMASAFLMVNSHILKYSRRYLFLNNFKCEVLMLVCIMIGAGFVCFQIFEYSHNPFSFTDSIYGSIFYVGTGLHGSHVFVGVCFLIVNFWRVKLYHFNWYHSQAFEMFVDYWRFLESMGGIYFCLLYVWGF</sequence>
<keyword evidence="5" id="KW-1278">Translocase</keyword>
<dbReference type="GeneID" id="15333410"/>
<evidence type="ECO:0000256" key="7">
    <source>
        <dbReference type="ARBA" id="ARBA00023136"/>
    </source>
</evidence>
<comment type="subcellular location">
    <subcellularLocation>
        <location evidence="1">Membrane</location>
        <topology evidence="1">Multi-pass membrane protein</topology>
    </subcellularLocation>
</comment>
<evidence type="ECO:0000259" key="10">
    <source>
        <dbReference type="PROSITE" id="PS50253"/>
    </source>
</evidence>
<evidence type="ECO:0000313" key="11">
    <source>
        <dbReference type="EMBL" id="AGI51580.1"/>
    </source>
</evidence>
<comment type="similarity">
    <text evidence="2 8">Belongs to the cytochrome c oxidase subunit 3 family.</text>
</comment>
<feature type="transmembrane region" description="Helical" evidence="9">
    <location>
        <begin position="240"/>
        <end position="259"/>
    </location>
</feature>
<dbReference type="RefSeq" id="YP_007890910.1">
    <property type="nucleotide sequence ID" value="NC_021135.1"/>
</dbReference>
<proteinExistence type="inferred from homology"/>
<dbReference type="PANTHER" id="PTHR11403">
    <property type="entry name" value="CYTOCHROME C OXIDASE SUBUNIT III"/>
    <property type="match status" value="1"/>
</dbReference>
<dbReference type="EMBL" id="KC305876">
    <property type="protein sequence ID" value="AGI51580.1"/>
    <property type="molecule type" value="Genomic_DNA"/>
</dbReference>
<evidence type="ECO:0000256" key="4">
    <source>
        <dbReference type="ARBA" id="ARBA00022692"/>
    </source>
</evidence>
<dbReference type="CTD" id="4514"/>
<accession>M9QCV6</accession>
<feature type="transmembrane region" description="Helical" evidence="9">
    <location>
        <begin position="83"/>
        <end position="102"/>
    </location>
</feature>
<geneLocation type="mitochondrion" evidence="11"/>
<evidence type="ECO:0000256" key="1">
    <source>
        <dbReference type="ARBA" id="ARBA00004141"/>
    </source>
</evidence>
<reference evidence="11" key="1">
    <citation type="journal article" date="2013" name="Parasit. Vectors">
        <title>Characterization of the complete mitochondrial genome of Spirocerca lupi: sequence, gene organization and phylogenetic implications.</title>
        <authorList>
            <person name="Liu G.H."/>
            <person name="Wang Y."/>
            <person name="Song H.Q."/>
            <person name="Li M.W."/>
            <person name="Ai L."/>
            <person name="Yu X.L."/>
            <person name="Zhu X.Q."/>
        </authorList>
    </citation>
    <scope>NUCLEOTIDE SEQUENCE</scope>
</reference>
<dbReference type="Gene3D" id="1.10.287.70">
    <property type="match status" value="1"/>
</dbReference>
<feature type="transmembrane region" description="Helical" evidence="9">
    <location>
        <begin position="114"/>
        <end position="139"/>
    </location>
</feature>
<keyword evidence="6 9" id="KW-1133">Transmembrane helix</keyword>
<dbReference type="CDD" id="cd01665">
    <property type="entry name" value="Cyt_c_Oxidase_III"/>
    <property type="match status" value="1"/>
</dbReference>
<dbReference type="SUPFAM" id="SSF81452">
    <property type="entry name" value="Cytochrome c oxidase subunit III-like"/>
    <property type="match status" value="1"/>
</dbReference>
<protein>
    <recommendedName>
        <fullName evidence="3 8">Cytochrome c oxidase subunit 3</fullName>
    </recommendedName>
</protein>
<feature type="transmembrane region" description="Helical" evidence="9">
    <location>
        <begin position="12"/>
        <end position="35"/>
    </location>
</feature>
<dbReference type="InterPro" id="IPR035973">
    <property type="entry name" value="Cyt_c_oxidase_su3-like_sf"/>
</dbReference>
<dbReference type="Gene3D" id="1.20.120.80">
    <property type="entry name" value="Cytochrome c oxidase, subunit III, four-helix bundle"/>
    <property type="match status" value="1"/>
</dbReference>